<dbReference type="InterPro" id="IPR020483">
    <property type="entry name" value="Uncharacterised_YgbA"/>
</dbReference>
<proteinExistence type="predicted"/>
<name>A0A6N6NMA8_9ACTN</name>
<organism evidence="1 2">
    <name type="scientific">Ellagibacter isourolithinifaciens</name>
    <dbReference type="NCBI Taxonomy" id="2137581"/>
    <lineage>
        <taxon>Bacteria</taxon>
        <taxon>Bacillati</taxon>
        <taxon>Actinomycetota</taxon>
        <taxon>Coriobacteriia</taxon>
        <taxon>Eggerthellales</taxon>
        <taxon>Eggerthellaceae</taxon>
        <taxon>Ellagibacter</taxon>
    </lineage>
</organism>
<evidence type="ECO:0000313" key="2">
    <source>
        <dbReference type="Proteomes" id="UP000468668"/>
    </source>
</evidence>
<gene>
    <name evidence="1" type="ORF">F8C90_04475</name>
</gene>
<dbReference type="EMBL" id="WAJR01000007">
    <property type="protein sequence ID" value="KAB1641096.1"/>
    <property type="molecule type" value="Genomic_DNA"/>
</dbReference>
<dbReference type="AlphaFoldDB" id="A0A6N6NMA8"/>
<dbReference type="Pfam" id="PF11756">
    <property type="entry name" value="YgbA_NO"/>
    <property type="match status" value="1"/>
</dbReference>
<dbReference type="OrthoDB" id="5344095at2"/>
<accession>A0A6N6NMA8</accession>
<keyword evidence="2" id="KW-1185">Reference proteome</keyword>
<dbReference type="NCBIfam" id="NF007714">
    <property type="entry name" value="PRK10410.1-2"/>
    <property type="match status" value="1"/>
</dbReference>
<dbReference type="Proteomes" id="UP000468668">
    <property type="component" value="Unassembled WGS sequence"/>
</dbReference>
<evidence type="ECO:0000313" key="1">
    <source>
        <dbReference type="EMBL" id="KAB1641096.1"/>
    </source>
</evidence>
<protein>
    <submittedName>
        <fullName evidence="1">Nitrous oxide-stimulated promoter family protein</fullName>
    </submittedName>
</protein>
<dbReference type="RefSeq" id="WP_158049258.1">
    <property type="nucleotide sequence ID" value="NZ_DBEZKV010000167.1"/>
</dbReference>
<comment type="caution">
    <text evidence="1">The sequence shown here is derived from an EMBL/GenBank/DDBJ whole genome shotgun (WGS) entry which is preliminary data.</text>
</comment>
<reference evidence="1 2" key="1">
    <citation type="submission" date="2019-09" db="EMBL/GenBank/DDBJ databases">
        <title>Whole genome shotgun sequencing (WGS) of Ellagibacter isourolithinifaciens DSM 104140(T) and Adlercreutzia muris DSM 29508(T).</title>
        <authorList>
            <person name="Stoll D.A."/>
            <person name="Danylec N."/>
            <person name="Huch M."/>
        </authorList>
    </citation>
    <scope>NUCLEOTIDE SEQUENCE [LARGE SCALE GENOMIC DNA]</scope>
    <source>
        <strain evidence="1 2">DSM 104140</strain>
    </source>
</reference>
<dbReference type="GeneID" id="98657661"/>
<sequence length="114" mass="13017">MEDTSKTRKRREREKRTISQMIALYCAANHKDEPREARAVCGKPLCAACAELDAYCAKRTERCLKMHEKKDCNSCPIHCYAPAKREAIRAVMRFSGPRMLFAHPVAALRHLLGK</sequence>